<dbReference type="SUPFAM" id="SSF46458">
    <property type="entry name" value="Globin-like"/>
    <property type="match status" value="1"/>
</dbReference>
<dbReference type="RefSeq" id="WP_377567476.1">
    <property type="nucleotide sequence ID" value="NZ_JBHTMP010000005.1"/>
</dbReference>
<dbReference type="EMBL" id="JBHTMP010000005">
    <property type="protein sequence ID" value="MFD1320465.1"/>
    <property type="molecule type" value="Genomic_DNA"/>
</dbReference>
<evidence type="ECO:0000313" key="2">
    <source>
        <dbReference type="Proteomes" id="UP001597260"/>
    </source>
</evidence>
<keyword evidence="2" id="KW-1185">Reference proteome</keyword>
<dbReference type="Proteomes" id="UP001597260">
    <property type="component" value="Unassembled WGS sequence"/>
</dbReference>
<dbReference type="InterPro" id="IPR009050">
    <property type="entry name" value="Globin-like_sf"/>
</dbReference>
<proteinExistence type="predicted"/>
<name>A0ABW3YAM6_9ACTN</name>
<evidence type="ECO:0000313" key="1">
    <source>
        <dbReference type="EMBL" id="MFD1320465.1"/>
    </source>
</evidence>
<gene>
    <name evidence="1" type="ORF">ACFQ4H_05095</name>
</gene>
<dbReference type="InterPro" id="IPR012292">
    <property type="entry name" value="Globin/Proto"/>
</dbReference>
<dbReference type="Gene3D" id="1.10.490.10">
    <property type="entry name" value="Globins"/>
    <property type="match status" value="1"/>
</dbReference>
<reference evidence="2" key="1">
    <citation type="journal article" date="2019" name="Int. J. Syst. Evol. Microbiol.">
        <title>The Global Catalogue of Microorganisms (GCM) 10K type strain sequencing project: providing services to taxonomists for standard genome sequencing and annotation.</title>
        <authorList>
            <consortium name="The Broad Institute Genomics Platform"/>
            <consortium name="The Broad Institute Genome Sequencing Center for Infectious Disease"/>
            <person name="Wu L."/>
            <person name="Ma J."/>
        </authorList>
    </citation>
    <scope>NUCLEOTIDE SEQUENCE [LARGE SCALE GENOMIC DNA]</scope>
    <source>
        <strain evidence="2">JCM 31037</strain>
    </source>
</reference>
<accession>A0ABW3YAM6</accession>
<protein>
    <submittedName>
        <fullName evidence="1">Globin</fullName>
    </submittedName>
</protein>
<organism evidence="1 2">
    <name type="scientific">Micromonospora sonneratiae</name>
    <dbReference type="NCBI Taxonomy" id="1184706"/>
    <lineage>
        <taxon>Bacteria</taxon>
        <taxon>Bacillati</taxon>
        <taxon>Actinomycetota</taxon>
        <taxon>Actinomycetes</taxon>
        <taxon>Micromonosporales</taxon>
        <taxon>Micromonosporaceae</taxon>
        <taxon>Micromonospora</taxon>
    </lineage>
</organism>
<comment type="caution">
    <text evidence="1">The sequence shown here is derived from an EMBL/GenBank/DDBJ whole genome shotgun (WGS) entry which is preliminary data.</text>
</comment>
<sequence length="132" mass="13732">MSSTVMYPAVDLAPREALGCSGFGLIGGPAGVRDAVGRWLRLVAADVELAPYLVGVDLPRLAGHLALLLTSALGGPAGNIVRPVVGAWRGLGLTEAHHRRVVDYLTGVLWAMELPPGGIARVGRAFADEAAW</sequence>